<dbReference type="EMBL" id="QVFV01000002">
    <property type="protein sequence ID" value="RZM79868.1"/>
    <property type="molecule type" value="Genomic_DNA"/>
</dbReference>
<feature type="transmembrane region" description="Helical" evidence="7">
    <location>
        <begin position="254"/>
        <end position="275"/>
    </location>
</feature>
<feature type="transmembrane region" description="Helical" evidence="7">
    <location>
        <begin position="287"/>
        <end position="306"/>
    </location>
</feature>
<dbReference type="PANTHER" id="PTHR30460">
    <property type="entry name" value="MODERATE CONDUCTANCE MECHANOSENSITIVE CHANNEL YBIO"/>
    <property type="match status" value="1"/>
</dbReference>
<name>A0A4Q7EB53_9CYAN</name>
<feature type="domain" description="Mechanosensitive ion channel MscS C-terminal" evidence="9">
    <location>
        <begin position="454"/>
        <end position="540"/>
    </location>
</feature>
<dbReference type="OrthoDB" id="9809206at2"/>
<dbReference type="Gene3D" id="1.10.287.1260">
    <property type="match status" value="1"/>
</dbReference>
<evidence type="ECO:0000256" key="5">
    <source>
        <dbReference type="ARBA" id="ARBA00022989"/>
    </source>
</evidence>
<dbReference type="InterPro" id="IPR010920">
    <property type="entry name" value="LSM_dom_sf"/>
</dbReference>
<dbReference type="GO" id="GO:0005886">
    <property type="term" value="C:plasma membrane"/>
    <property type="evidence" value="ECO:0007669"/>
    <property type="project" value="UniProtKB-SubCell"/>
</dbReference>
<evidence type="ECO:0000256" key="6">
    <source>
        <dbReference type="ARBA" id="ARBA00023136"/>
    </source>
</evidence>
<dbReference type="InterPro" id="IPR011066">
    <property type="entry name" value="MscS_channel_C_sf"/>
</dbReference>
<reference evidence="10 11" key="1">
    <citation type="submission" date="2018-11" db="EMBL/GenBank/DDBJ databases">
        <title>Whole genome sequencing of an environmental sample.</title>
        <authorList>
            <person name="Sarangi A.N."/>
            <person name="Singh D."/>
            <person name="Tripathy S."/>
        </authorList>
    </citation>
    <scope>NUCLEOTIDE SEQUENCE [LARGE SCALE GENOMIC DNA]</scope>
    <source>
        <strain evidence="10 11">Lakshadweep</strain>
    </source>
</reference>
<keyword evidence="4 7" id="KW-0812">Transmembrane</keyword>
<protein>
    <submittedName>
        <fullName evidence="10">Mechanosensitive ion channel family protein</fullName>
    </submittedName>
</protein>
<dbReference type="InterPro" id="IPR006685">
    <property type="entry name" value="MscS_channel_2nd"/>
</dbReference>
<evidence type="ECO:0000259" key="8">
    <source>
        <dbReference type="Pfam" id="PF00924"/>
    </source>
</evidence>
<dbReference type="InterPro" id="IPR045276">
    <property type="entry name" value="YbiO_bact"/>
</dbReference>
<keyword evidence="11" id="KW-1185">Reference proteome</keyword>
<organism evidence="10 11">
    <name type="scientific">Leptolyngbya iicbica LK</name>
    <dbReference type="NCBI Taxonomy" id="2294035"/>
    <lineage>
        <taxon>Bacteria</taxon>
        <taxon>Bacillati</taxon>
        <taxon>Cyanobacteriota</taxon>
        <taxon>Cyanophyceae</taxon>
        <taxon>Leptolyngbyales</taxon>
        <taxon>Leptolyngbyaceae</taxon>
        <taxon>Leptolyngbya group</taxon>
        <taxon>Leptolyngbya</taxon>
        <taxon>Leptolyngbya iicbica</taxon>
    </lineage>
</organism>
<dbReference type="InterPro" id="IPR023408">
    <property type="entry name" value="MscS_beta-dom_sf"/>
</dbReference>
<dbReference type="Proteomes" id="UP000292459">
    <property type="component" value="Unassembled WGS sequence"/>
</dbReference>
<comment type="caution">
    <text evidence="10">The sequence shown here is derived from an EMBL/GenBank/DDBJ whole genome shotgun (WGS) entry which is preliminary data.</text>
</comment>
<keyword evidence="3" id="KW-1003">Cell membrane</keyword>
<dbReference type="InterPro" id="IPR049278">
    <property type="entry name" value="MS_channel_C"/>
</dbReference>
<feature type="transmembrane region" description="Helical" evidence="7">
    <location>
        <begin position="340"/>
        <end position="358"/>
    </location>
</feature>
<dbReference type="SUPFAM" id="SSF50182">
    <property type="entry name" value="Sm-like ribonucleoproteins"/>
    <property type="match status" value="1"/>
</dbReference>
<comment type="subcellular location">
    <subcellularLocation>
        <location evidence="1">Cell membrane</location>
        <topology evidence="1">Multi-pass membrane protein</topology>
    </subcellularLocation>
</comment>
<proteinExistence type="inferred from homology"/>
<evidence type="ECO:0000313" key="10">
    <source>
        <dbReference type="EMBL" id="RZM79868.1"/>
    </source>
</evidence>
<comment type="similarity">
    <text evidence="2">Belongs to the MscS (TC 1.A.23) family.</text>
</comment>
<evidence type="ECO:0000256" key="1">
    <source>
        <dbReference type="ARBA" id="ARBA00004651"/>
    </source>
</evidence>
<dbReference type="Gene3D" id="2.30.30.60">
    <property type="match status" value="1"/>
</dbReference>
<gene>
    <name evidence="10" type="ORF">DYY88_11865</name>
</gene>
<dbReference type="FunFam" id="2.30.30.60:FF:000001">
    <property type="entry name" value="MscS Mechanosensitive ion channel"/>
    <property type="match status" value="1"/>
</dbReference>
<dbReference type="Pfam" id="PF21082">
    <property type="entry name" value="MS_channel_3rd"/>
    <property type="match status" value="1"/>
</dbReference>
<accession>A0A4Q7EB53</accession>
<keyword evidence="5 7" id="KW-1133">Transmembrane helix</keyword>
<dbReference type="Pfam" id="PF00924">
    <property type="entry name" value="MS_channel_2nd"/>
    <property type="match status" value="1"/>
</dbReference>
<dbReference type="GO" id="GO:0008381">
    <property type="term" value="F:mechanosensitive monoatomic ion channel activity"/>
    <property type="evidence" value="ECO:0007669"/>
    <property type="project" value="InterPro"/>
</dbReference>
<dbReference type="Gene3D" id="3.30.70.100">
    <property type="match status" value="1"/>
</dbReference>
<dbReference type="AlphaFoldDB" id="A0A4Q7EB53"/>
<sequence>MLVNLVSLPADAVVQLPPLVPPSNHTLPAGVEQQGTLETAPVKLDGKTLFRIAAPAVTNRSDLGTQVPVEVRASQVEGNLQRLLPDTWSHETAIQPANLNVVVETVNGFPVLFAEGASFAQPRVILTVTDADAQYYGISQAELASQWQDELEQNLRQALEIRQPEALRQTLRTFFKVLIATISTSLLLGITWMVLGRREKALRQQRHWQSSWLQTQPASTEILEADQATPSPTQGLIYFLSLQRRLQFVRFLRWLNFWVVAFTWAIGSAYVFRLFPQTRQLARKLVIAPLVLLIAWFVIGLINRLIDFTVDKFIQQLAESQTLTQANLQRINTITKVIKGVKAVLVYAIGVLLVLQWLELVPGSVLALGTVLALVISFAAQNLIRDLVNGFMILLEDQYRIGDVVKIGEKSGLVETFNLRITQLRNPDGNLITLPNSSIVEVENFSRDWSRSDFRVEVAYDTDVDLALAIVRNTAETMAQDPDWQAHILDTSEFLGVEHLSHQGMVIRIWVKTVPIQQWVVAMELRRRLKKAFDLQGIRIGIPQQLWIQDN</sequence>
<evidence type="ECO:0000256" key="7">
    <source>
        <dbReference type="SAM" id="Phobius"/>
    </source>
</evidence>
<feature type="transmembrane region" description="Helical" evidence="7">
    <location>
        <begin position="364"/>
        <end position="384"/>
    </location>
</feature>
<dbReference type="SUPFAM" id="SSF82689">
    <property type="entry name" value="Mechanosensitive channel protein MscS (YggB), C-terminal domain"/>
    <property type="match status" value="1"/>
</dbReference>
<feature type="transmembrane region" description="Helical" evidence="7">
    <location>
        <begin position="174"/>
        <end position="195"/>
    </location>
</feature>
<keyword evidence="6 7" id="KW-0472">Membrane</keyword>
<dbReference type="PANTHER" id="PTHR30460:SF0">
    <property type="entry name" value="MODERATE CONDUCTANCE MECHANOSENSITIVE CHANNEL YBIO"/>
    <property type="match status" value="1"/>
</dbReference>
<evidence type="ECO:0000313" key="11">
    <source>
        <dbReference type="Proteomes" id="UP000292459"/>
    </source>
</evidence>
<evidence type="ECO:0000256" key="2">
    <source>
        <dbReference type="ARBA" id="ARBA00008017"/>
    </source>
</evidence>
<feature type="domain" description="Mechanosensitive ion channel MscS" evidence="8">
    <location>
        <begin position="382"/>
        <end position="447"/>
    </location>
</feature>
<evidence type="ECO:0000256" key="3">
    <source>
        <dbReference type="ARBA" id="ARBA00022475"/>
    </source>
</evidence>
<evidence type="ECO:0000256" key="4">
    <source>
        <dbReference type="ARBA" id="ARBA00022692"/>
    </source>
</evidence>
<evidence type="ECO:0000259" key="9">
    <source>
        <dbReference type="Pfam" id="PF21082"/>
    </source>
</evidence>